<dbReference type="SUPFAM" id="SSF51735">
    <property type="entry name" value="NAD(P)-binding Rossmann-fold domains"/>
    <property type="match status" value="1"/>
</dbReference>
<dbReference type="RefSeq" id="WP_062795346.1">
    <property type="nucleotide sequence ID" value="NZ_CBCRXS010000003.1"/>
</dbReference>
<dbReference type="Gene3D" id="3.40.50.720">
    <property type="entry name" value="NAD(P)-binding Rossmann-like Domain"/>
    <property type="match status" value="1"/>
</dbReference>
<comment type="caution">
    <text evidence="2">The sequence shown here is derived from an EMBL/GenBank/DDBJ whole genome shotgun (WGS) entry which is preliminary data.</text>
</comment>
<evidence type="ECO:0000259" key="1">
    <source>
        <dbReference type="Pfam" id="PF13460"/>
    </source>
</evidence>
<accession>A0A495K936</accession>
<dbReference type="InterPro" id="IPR036291">
    <property type="entry name" value="NAD(P)-bd_dom_sf"/>
</dbReference>
<reference evidence="2 3" key="1">
    <citation type="submission" date="2018-10" db="EMBL/GenBank/DDBJ databases">
        <title>Sequencing the genomes of 1000 actinobacteria strains.</title>
        <authorList>
            <person name="Klenk H.-P."/>
        </authorList>
    </citation>
    <scope>NUCLEOTIDE SEQUENCE [LARGE SCALE GENOMIC DNA]</scope>
    <source>
        <strain evidence="2 3">DSM 44343</strain>
    </source>
</reference>
<evidence type="ECO:0000313" key="2">
    <source>
        <dbReference type="EMBL" id="RKR96882.1"/>
    </source>
</evidence>
<dbReference type="Pfam" id="PF13460">
    <property type="entry name" value="NAD_binding_10"/>
    <property type="match status" value="1"/>
</dbReference>
<dbReference type="AlphaFoldDB" id="A0A495K936"/>
<dbReference type="GO" id="GO:0004029">
    <property type="term" value="F:aldehyde dehydrogenase (NAD+) activity"/>
    <property type="evidence" value="ECO:0007669"/>
    <property type="project" value="TreeGrafter"/>
</dbReference>
<dbReference type="PANTHER" id="PTHR48079:SF6">
    <property type="entry name" value="NAD(P)-BINDING DOMAIN-CONTAINING PROTEIN-RELATED"/>
    <property type="match status" value="1"/>
</dbReference>
<protein>
    <submittedName>
        <fullName evidence="2">Nucleoside-diphosphate-sugar epimerase</fullName>
    </submittedName>
</protein>
<dbReference type="Proteomes" id="UP000274762">
    <property type="component" value="Unassembled WGS sequence"/>
</dbReference>
<feature type="domain" description="NAD(P)-binding" evidence="1">
    <location>
        <begin position="7"/>
        <end position="154"/>
    </location>
</feature>
<sequence>MNIALTGATGYIGGAVLDALIEGGTTVAAVVRSDAAADTVRAKGAEPVVMDLTDRGALRRVLAQADGAVHAASPGDATSADVDSAVVDAVIEEFSGTAKPYVHTSGIWLWGSHPDITEDSPLDPPAIVAWRVEREDRLLDSSVAATVIAPGVVHGEGGGIANLLVDAPAAAGTDGLSLIGDGTQHWGLVHVRDLAALYVLALQTNPGGRVIGVSHTATVGDLAAAAHPHARLVAATVDETRARLGGDFADALLLDQRVGSGLRARDLGWRPQRASLSDELANGYRAANVGI</sequence>
<dbReference type="OrthoDB" id="9787292at2"/>
<organism evidence="2 3">
    <name type="scientific">Williamsia marianensis</name>
    <dbReference type="NCBI Taxonomy" id="85044"/>
    <lineage>
        <taxon>Bacteria</taxon>
        <taxon>Bacillati</taxon>
        <taxon>Actinomycetota</taxon>
        <taxon>Actinomycetes</taxon>
        <taxon>Mycobacteriales</taxon>
        <taxon>Nocardiaceae</taxon>
        <taxon>Williamsia</taxon>
    </lineage>
</organism>
<dbReference type="InterPro" id="IPR016040">
    <property type="entry name" value="NAD(P)-bd_dom"/>
</dbReference>
<dbReference type="PANTHER" id="PTHR48079">
    <property type="entry name" value="PROTEIN YEEZ"/>
    <property type="match status" value="1"/>
</dbReference>
<proteinExistence type="predicted"/>
<gene>
    <name evidence="2" type="ORF">DFJ75_3744</name>
</gene>
<evidence type="ECO:0000313" key="3">
    <source>
        <dbReference type="Proteomes" id="UP000274762"/>
    </source>
</evidence>
<dbReference type="GO" id="GO:0005737">
    <property type="term" value="C:cytoplasm"/>
    <property type="evidence" value="ECO:0007669"/>
    <property type="project" value="TreeGrafter"/>
</dbReference>
<name>A0A495K936_WILMA</name>
<dbReference type="InterPro" id="IPR051783">
    <property type="entry name" value="NAD(P)-dependent_oxidoreduct"/>
</dbReference>
<dbReference type="EMBL" id="RBKV01000001">
    <property type="protein sequence ID" value="RKR96882.1"/>
    <property type="molecule type" value="Genomic_DNA"/>
</dbReference>